<gene>
    <name evidence="7" type="ORF">JYU29_16805</name>
</gene>
<evidence type="ECO:0000256" key="5">
    <source>
        <dbReference type="PROSITE-ProRule" id="PRU01240"/>
    </source>
</evidence>
<dbReference type="PROSITE" id="PS51892">
    <property type="entry name" value="SUBTILASE"/>
    <property type="match status" value="1"/>
</dbReference>
<dbReference type="Gene3D" id="3.40.50.200">
    <property type="entry name" value="Peptidase S8/S53 domain"/>
    <property type="match status" value="1"/>
</dbReference>
<dbReference type="RefSeq" id="WP_213986005.1">
    <property type="nucleotide sequence ID" value="NZ_JAFMNX010000005.1"/>
</dbReference>
<keyword evidence="8" id="KW-1185">Reference proteome</keyword>
<keyword evidence="3 5" id="KW-0378">Hydrolase</keyword>
<dbReference type="InterPro" id="IPR015500">
    <property type="entry name" value="Peptidase_S8_subtilisin-rel"/>
</dbReference>
<evidence type="ECO:0000256" key="4">
    <source>
        <dbReference type="ARBA" id="ARBA00022825"/>
    </source>
</evidence>
<evidence type="ECO:0000313" key="7">
    <source>
        <dbReference type="EMBL" id="MBS9722356.1"/>
    </source>
</evidence>
<dbReference type="PANTHER" id="PTHR43806:SF11">
    <property type="entry name" value="CEREVISIN-RELATED"/>
    <property type="match status" value="1"/>
</dbReference>
<feature type="active site" description="Charge relay system" evidence="5">
    <location>
        <position position="301"/>
    </location>
</feature>
<evidence type="ECO:0000256" key="1">
    <source>
        <dbReference type="ARBA" id="ARBA00011073"/>
    </source>
</evidence>
<name>A0ABS5S1F1_9HYPH</name>
<keyword evidence="2 5" id="KW-0645">Protease</keyword>
<sequence length="782" mass="85029">MAAYSHLPLKRVEGELLRRKNGFPGGIERQPTQHGSRIKAEISETQSEFQKLPTIDGVDPSLILKIKVAGALTDDDWKKLGLSVLSVDGDKTTVLFADDKSLSSFHQKVDAYRGVVPPGQKGPPYAQLIAAIDEVSLVEPIDRLGPTLKSHGFTSLEAFLDNEAFTLDFELHKPATQLEADMFIYRLEKVIKSVGGEINSTYSGKHLLLVRASSDGRGVKQALGLPEVALANFPPEPDLGSSDLDNETLPDFEAGKAPLADAVKIGVIDSGVNFGHKLLAPTEAGAFSVVASLGTDDEGGHGTSVASIAAFGDISARVQAKNFDAEFWIVSARVTTAGGKFPKEMSVPEIMERSIRRLHDEFGCRIINISLGDAKQVYDGARVDPWTATLDTLARELDILLVVSAGNRSDLTTTYSDKILEAYPHLLLDPASRLIAPAIGVNLLSVGAIAHSNGLDDDDKDVVGVRPICSKEEPSPFTRCGPGIRRMVKPDFVDFGGTAVWNGPTQALVNGDQKPAAGVWSFHHKPLEKAFRSRSGTSFSAPNLAYKAALLLSEFPNASANLLRALLATSARVPKAYADRTNPLKEADLSIPYGNGLASAIEAATSDDNRVVLFAEDSIKLDHFGVYEVPIPSEFQTVKGVREIKVVLAFDPPTRHTRADYLGVAMGWRLLRGTSQEEVFDRFRKWEANEGKPPEFADKFVCPTDIGSSVRERGTLQVGTYQGKTNISGYGDRYFVAVWCSRRWVDPAITEQSFALSVQLRHQNVSTLYQRVKNPIRVKLNA</sequence>
<keyword evidence="4 5" id="KW-0720">Serine protease</keyword>
<feature type="domain" description="Peptidase S8/S53" evidence="6">
    <location>
        <begin position="261"/>
        <end position="595"/>
    </location>
</feature>
<organism evidence="7 8">
    <name type="scientific">Tianweitania aestuarii</name>
    <dbReference type="NCBI Taxonomy" id="2814886"/>
    <lineage>
        <taxon>Bacteria</taxon>
        <taxon>Pseudomonadati</taxon>
        <taxon>Pseudomonadota</taxon>
        <taxon>Alphaproteobacteria</taxon>
        <taxon>Hyphomicrobiales</taxon>
        <taxon>Phyllobacteriaceae</taxon>
        <taxon>Tianweitania</taxon>
    </lineage>
</organism>
<dbReference type="PRINTS" id="PR00723">
    <property type="entry name" value="SUBTILISIN"/>
</dbReference>
<reference evidence="7 8" key="1">
    <citation type="submission" date="2021-03" db="EMBL/GenBank/DDBJ databases">
        <title>Tianweitania aestuarii sp. nov., isolated from a tidal flat.</title>
        <authorList>
            <person name="Park S."/>
            <person name="Yoon J.-H."/>
        </authorList>
    </citation>
    <scope>NUCLEOTIDE SEQUENCE [LARGE SCALE GENOMIC DNA]</scope>
    <source>
        <strain evidence="7 8">BSSL-BM11</strain>
    </source>
</reference>
<evidence type="ECO:0000313" key="8">
    <source>
        <dbReference type="Proteomes" id="UP001297272"/>
    </source>
</evidence>
<dbReference type="CDD" id="cd04847">
    <property type="entry name" value="Peptidases_S8_Subtilisin_like_2"/>
    <property type="match status" value="1"/>
</dbReference>
<comment type="similarity">
    <text evidence="1 5">Belongs to the peptidase S8 family.</text>
</comment>
<accession>A0ABS5S1F1</accession>
<dbReference type="PANTHER" id="PTHR43806">
    <property type="entry name" value="PEPTIDASE S8"/>
    <property type="match status" value="1"/>
</dbReference>
<feature type="active site" description="Charge relay system" evidence="5">
    <location>
        <position position="538"/>
    </location>
</feature>
<dbReference type="EMBL" id="JAFMNX010000005">
    <property type="protein sequence ID" value="MBS9722356.1"/>
    <property type="molecule type" value="Genomic_DNA"/>
</dbReference>
<dbReference type="Pfam" id="PF00082">
    <property type="entry name" value="Peptidase_S8"/>
    <property type="match status" value="1"/>
</dbReference>
<proteinExistence type="inferred from homology"/>
<comment type="caution">
    <text evidence="7">The sequence shown here is derived from an EMBL/GenBank/DDBJ whole genome shotgun (WGS) entry which is preliminary data.</text>
</comment>
<dbReference type="InterPro" id="IPR050131">
    <property type="entry name" value="Peptidase_S8_subtilisin-like"/>
</dbReference>
<dbReference type="SUPFAM" id="SSF52743">
    <property type="entry name" value="Subtilisin-like"/>
    <property type="match status" value="1"/>
</dbReference>
<dbReference type="InterPro" id="IPR034074">
    <property type="entry name" value="Y4bN_pept_dom"/>
</dbReference>
<evidence type="ECO:0000256" key="3">
    <source>
        <dbReference type="ARBA" id="ARBA00022801"/>
    </source>
</evidence>
<protein>
    <submittedName>
        <fullName evidence="7">S8 family peptidase</fullName>
    </submittedName>
</protein>
<feature type="active site" description="Charge relay system" evidence="5">
    <location>
        <position position="269"/>
    </location>
</feature>
<dbReference type="Proteomes" id="UP001297272">
    <property type="component" value="Unassembled WGS sequence"/>
</dbReference>
<evidence type="ECO:0000259" key="6">
    <source>
        <dbReference type="Pfam" id="PF00082"/>
    </source>
</evidence>
<dbReference type="InterPro" id="IPR036852">
    <property type="entry name" value="Peptidase_S8/S53_dom_sf"/>
</dbReference>
<evidence type="ECO:0000256" key="2">
    <source>
        <dbReference type="ARBA" id="ARBA00022670"/>
    </source>
</evidence>
<dbReference type="InterPro" id="IPR000209">
    <property type="entry name" value="Peptidase_S8/S53_dom"/>
</dbReference>